<comment type="caution">
    <text evidence="1">The sequence shown here is derived from an EMBL/GenBank/DDBJ whole genome shotgun (WGS) entry which is preliminary data.</text>
</comment>
<dbReference type="RefSeq" id="WP_226585740.1">
    <property type="nucleotide sequence ID" value="NZ_BLAY01000080.1"/>
</dbReference>
<organism evidence="1 2">
    <name type="scientific">Microseira wollei NIES-4236</name>
    <dbReference type="NCBI Taxonomy" id="2530354"/>
    <lineage>
        <taxon>Bacteria</taxon>
        <taxon>Bacillati</taxon>
        <taxon>Cyanobacteriota</taxon>
        <taxon>Cyanophyceae</taxon>
        <taxon>Oscillatoriophycideae</taxon>
        <taxon>Aerosakkonematales</taxon>
        <taxon>Aerosakkonemataceae</taxon>
        <taxon>Microseira</taxon>
    </lineage>
</organism>
<sequence length="84" mass="9449">MIVLTDSQAITVHRLLTCILLKETYRIADVEDALLWLSPENRQILCPFDSVWSKNLAFGNRPGVEKSGLKLNYGLAVSSIDRCK</sequence>
<evidence type="ECO:0000313" key="1">
    <source>
        <dbReference type="EMBL" id="GET40005.1"/>
    </source>
</evidence>
<keyword evidence="2" id="KW-1185">Reference proteome</keyword>
<name>A0AAV3XGF4_9CYAN</name>
<dbReference type="AlphaFoldDB" id="A0AAV3XGF4"/>
<gene>
    <name evidence="1" type="ORF">MiSe_47780</name>
</gene>
<evidence type="ECO:0000313" key="2">
    <source>
        <dbReference type="Proteomes" id="UP001050975"/>
    </source>
</evidence>
<dbReference type="Proteomes" id="UP001050975">
    <property type="component" value="Unassembled WGS sequence"/>
</dbReference>
<protein>
    <submittedName>
        <fullName evidence="1">Uncharacterized protein</fullName>
    </submittedName>
</protein>
<accession>A0AAV3XGF4</accession>
<proteinExistence type="predicted"/>
<reference evidence="1" key="1">
    <citation type="submission" date="2019-10" db="EMBL/GenBank/DDBJ databases">
        <title>Draft genome sequece of Microseira wollei NIES-4236.</title>
        <authorList>
            <person name="Yamaguchi H."/>
            <person name="Suzuki S."/>
            <person name="Kawachi M."/>
        </authorList>
    </citation>
    <scope>NUCLEOTIDE SEQUENCE</scope>
    <source>
        <strain evidence="1">NIES-4236</strain>
    </source>
</reference>
<dbReference type="EMBL" id="BLAY01000080">
    <property type="protein sequence ID" value="GET40005.1"/>
    <property type="molecule type" value="Genomic_DNA"/>
</dbReference>